<dbReference type="AlphaFoldDB" id="A0A6H5HA11"/>
<sequence>MVINMGAWLGNANENNWVQRRRHLDQSQQCICLPLPPTIGIFVFIDVRNTRSINSSSSINRTLVTYFQFRPGNVTKSDRFAIFEDLPYPAGTPRHDAKSLLPSAELDLSRPHETSAWRHLLSQSSVKVISSSARSVDEQRTRVPPLKLKLTLILIHKLKLTLKLKIWIHPI</sequence>
<accession>A0A6H5HA11</accession>
<organism evidence="1 2">
    <name type="scientific">Nesidiocoris tenuis</name>
    <dbReference type="NCBI Taxonomy" id="355587"/>
    <lineage>
        <taxon>Eukaryota</taxon>
        <taxon>Metazoa</taxon>
        <taxon>Ecdysozoa</taxon>
        <taxon>Arthropoda</taxon>
        <taxon>Hexapoda</taxon>
        <taxon>Insecta</taxon>
        <taxon>Pterygota</taxon>
        <taxon>Neoptera</taxon>
        <taxon>Paraneoptera</taxon>
        <taxon>Hemiptera</taxon>
        <taxon>Heteroptera</taxon>
        <taxon>Panheteroptera</taxon>
        <taxon>Cimicomorpha</taxon>
        <taxon>Miridae</taxon>
        <taxon>Dicyphina</taxon>
        <taxon>Nesidiocoris</taxon>
    </lineage>
</organism>
<keyword evidence="2" id="KW-1185">Reference proteome</keyword>
<name>A0A6H5HA11_9HEMI</name>
<dbReference type="EMBL" id="CADCXU010025557">
    <property type="protein sequence ID" value="CAB0012579.1"/>
    <property type="molecule type" value="Genomic_DNA"/>
</dbReference>
<protein>
    <submittedName>
        <fullName evidence="1">Uncharacterized protein</fullName>
    </submittedName>
</protein>
<evidence type="ECO:0000313" key="2">
    <source>
        <dbReference type="Proteomes" id="UP000479000"/>
    </source>
</evidence>
<proteinExistence type="predicted"/>
<reference evidence="1 2" key="1">
    <citation type="submission" date="2020-02" db="EMBL/GenBank/DDBJ databases">
        <authorList>
            <person name="Ferguson B K."/>
        </authorList>
    </citation>
    <scope>NUCLEOTIDE SEQUENCE [LARGE SCALE GENOMIC DNA]</scope>
</reference>
<evidence type="ECO:0000313" key="1">
    <source>
        <dbReference type="EMBL" id="CAB0012579.1"/>
    </source>
</evidence>
<gene>
    <name evidence="1" type="ORF">NTEN_LOCUS17295</name>
</gene>
<dbReference type="Proteomes" id="UP000479000">
    <property type="component" value="Unassembled WGS sequence"/>
</dbReference>